<organism evidence="1 2">
    <name type="scientific">Nakamurella alba</name>
    <dbReference type="NCBI Taxonomy" id="2665158"/>
    <lineage>
        <taxon>Bacteria</taxon>
        <taxon>Bacillati</taxon>
        <taxon>Actinomycetota</taxon>
        <taxon>Actinomycetes</taxon>
        <taxon>Nakamurellales</taxon>
        <taxon>Nakamurellaceae</taxon>
        <taxon>Nakamurella</taxon>
    </lineage>
</organism>
<reference evidence="1 2" key="1">
    <citation type="submission" date="2019-11" db="EMBL/GenBank/DDBJ databases">
        <authorList>
            <person name="Jiang L.-Q."/>
        </authorList>
    </citation>
    <scope>NUCLEOTIDE SEQUENCE [LARGE SCALE GENOMIC DNA]</scope>
    <source>
        <strain evidence="1 2">YIM 132087</strain>
    </source>
</reference>
<dbReference type="RefSeq" id="WP_154766834.1">
    <property type="nucleotide sequence ID" value="NZ_WLYK01000001.1"/>
</dbReference>
<evidence type="ECO:0000313" key="2">
    <source>
        <dbReference type="Proteomes" id="UP000460221"/>
    </source>
</evidence>
<gene>
    <name evidence="1" type="ORF">GIS00_02650</name>
</gene>
<dbReference type="Proteomes" id="UP000460221">
    <property type="component" value="Unassembled WGS sequence"/>
</dbReference>
<name>A0A7K1FIX3_9ACTN</name>
<accession>A0A7K1FIX3</accession>
<comment type="caution">
    <text evidence="1">The sequence shown here is derived from an EMBL/GenBank/DDBJ whole genome shotgun (WGS) entry which is preliminary data.</text>
</comment>
<evidence type="ECO:0000313" key="1">
    <source>
        <dbReference type="EMBL" id="MTD12844.1"/>
    </source>
</evidence>
<dbReference type="AlphaFoldDB" id="A0A7K1FIX3"/>
<protein>
    <submittedName>
        <fullName evidence="1">Uncharacterized protein</fullName>
    </submittedName>
</protein>
<keyword evidence="2" id="KW-1185">Reference proteome</keyword>
<proteinExistence type="predicted"/>
<sequence length="165" mass="17686">MDEYGSEYGYGYGTATYGYGTYEGGASYGYGYAGEYGAGSYGAESYDSGYGSYSYDTQIPGYDANPMGLPSVADLNQMANQAYDQTTATLDGQVAQMNEQYAAYGQTIDTMNQDGRYDGILAQADQADAQMAYGYQQYGNSVSAQTNAESWEQAGAQSYWVGQGL</sequence>
<dbReference type="EMBL" id="WLYK01000001">
    <property type="protein sequence ID" value="MTD12844.1"/>
    <property type="molecule type" value="Genomic_DNA"/>
</dbReference>